<evidence type="ECO:0000259" key="4">
    <source>
        <dbReference type="PROSITE" id="PS50075"/>
    </source>
</evidence>
<organism evidence="5 6">
    <name type="scientific">Tistlia consotensis USBA 355</name>
    <dbReference type="NCBI Taxonomy" id="560819"/>
    <lineage>
        <taxon>Bacteria</taxon>
        <taxon>Pseudomonadati</taxon>
        <taxon>Pseudomonadota</taxon>
        <taxon>Alphaproteobacteria</taxon>
        <taxon>Rhodospirillales</taxon>
        <taxon>Rhodovibrionaceae</taxon>
        <taxon>Tistlia</taxon>
    </lineage>
</organism>
<dbReference type="InterPro" id="IPR013785">
    <property type="entry name" value="Aldolase_TIM"/>
</dbReference>
<dbReference type="SUPFAM" id="SSF51412">
    <property type="entry name" value="Inosine monophosphate dehydrogenase (IMPDH)"/>
    <property type="match status" value="1"/>
</dbReference>
<dbReference type="SMART" id="SM00823">
    <property type="entry name" value="PKS_PP"/>
    <property type="match status" value="1"/>
</dbReference>
<dbReference type="NCBIfam" id="TIGR02814">
    <property type="entry name" value="pfaD_fam"/>
    <property type="match status" value="1"/>
</dbReference>
<evidence type="ECO:0000256" key="1">
    <source>
        <dbReference type="ARBA" id="ARBA00022450"/>
    </source>
</evidence>
<keyword evidence="1" id="KW-0596">Phosphopantetheine</keyword>
<proteinExistence type="predicted"/>
<dbReference type="SUPFAM" id="SSF47336">
    <property type="entry name" value="ACP-like"/>
    <property type="match status" value="1"/>
</dbReference>
<keyword evidence="2" id="KW-0597">Phosphoprotein</keyword>
<dbReference type="Gene3D" id="3.20.20.70">
    <property type="entry name" value="Aldolase class I"/>
    <property type="match status" value="1"/>
</dbReference>
<protein>
    <submittedName>
        <fullName evidence="5">PfaD family protein</fullName>
    </submittedName>
</protein>
<dbReference type="STRING" id="560819.SAMN05428998_103176"/>
<dbReference type="Gene3D" id="1.10.1200.10">
    <property type="entry name" value="ACP-like"/>
    <property type="match status" value="1"/>
</dbReference>
<dbReference type="GO" id="GO:0031177">
    <property type="term" value="F:phosphopantetheine binding"/>
    <property type="evidence" value="ECO:0007669"/>
    <property type="project" value="InterPro"/>
</dbReference>
<dbReference type="InterPro" id="IPR020806">
    <property type="entry name" value="PKS_PP-bd"/>
</dbReference>
<dbReference type="InterPro" id="IPR049489">
    <property type="entry name" value="FabD-like_helical_ins"/>
</dbReference>
<dbReference type="Pfam" id="PF03060">
    <property type="entry name" value="NMO"/>
    <property type="match status" value="1"/>
</dbReference>
<dbReference type="PANTHER" id="PTHR32332:SF20">
    <property type="entry name" value="2-NITROPROPANE DIOXYGENASE-LIKE PROTEIN"/>
    <property type="match status" value="1"/>
</dbReference>
<dbReference type="InterPro" id="IPR036736">
    <property type="entry name" value="ACP-like_sf"/>
</dbReference>
<keyword evidence="6" id="KW-1185">Reference proteome</keyword>
<sequence length="634" mass="66812">MNAFDRPSAPTAAELRRRLMALDAPLALLRFDDGGFALAEAGAPLPPGTRLAGLVPALQPEDLGSARFRAAHGLRLAYAAGSMAGGIASERLVTALGRAGLLAGFGAAGLSLERIEAAIRQLREALPQGPWAVNLIHTPDRPEDELARVALFRRLGVTTIEASAFMELTPAVVAFRAGGLAAGPGGVPLASTRVVAKLSHPRVAEQFLSPPPAALVEPLVADGTITRAQAELAARLPVAEDVTVEADSGGHTDNRPLVGLLPAMLRLRDRLQARHGYAEAPRIGAAGGLGSPEAVAAAFALGADYVVTGSINQACREAGTSEAVKALLAEAGFDDVAMAPAADMFEQGVQVQVLKRGTLFAMRARRLWELYRSHDSWAAIPEAERARVERELFRAPADAVWAECERYLAAAEPAALAEARASEKRRLGLLFRWYLGLSSKWAGSGDAERRSDYQVWCGPAMAAFNDWTAGSPMAEPAGRGVVEVAEALMRGAAYLARLAHLRAAGLELPAELSVVPPEPPASAAPAGPAIAPAAAAPQSAPQSASQPAPPDADGERPDAEAIQGWLIAEIAVQLGVPEEEIDPRRSFESYDLDSAQALAVMSRLEGWLQRRLSPTLVWNYPTIEALAERLGHGR</sequence>
<reference evidence="5 6" key="1">
    <citation type="submission" date="2017-04" db="EMBL/GenBank/DDBJ databases">
        <authorList>
            <person name="Afonso C.L."/>
            <person name="Miller P.J."/>
            <person name="Scott M.A."/>
            <person name="Spackman E."/>
            <person name="Goraichik I."/>
            <person name="Dimitrov K.M."/>
            <person name="Suarez D.L."/>
            <person name="Swayne D.E."/>
        </authorList>
    </citation>
    <scope>NUCLEOTIDE SEQUENCE [LARGE SCALE GENOMIC DNA]</scope>
    <source>
        <strain evidence="5 6">USBA 355</strain>
    </source>
</reference>
<dbReference type="RefSeq" id="WP_085121615.1">
    <property type="nucleotide sequence ID" value="NZ_FWZX01000003.1"/>
</dbReference>
<dbReference type="Pfam" id="PF00550">
    <property type="entry name" value="PP-binding"/>
    <property type="match status" value="1"/>
</dbReference>
<dbReference type="Pfam" id="PF21607">
    <property type="entry name" value="FabD_helical_ins"/>
    <property type="match status" value="1"/>
</dbReference>
<evidence type="ECO:0000256" key="3">
    <source>
        <dbReference type="SAM" id="MobiDB-lite"/>
    </source>
</evidence>
<name>A0A1Y6BCI3_9PROT</name>
<dbReference type="InterPro" id="IPR014179">
    <property type="entry name" value="PfaD-like_TIM-barrel"/>
</dbReference>
<dbReference type="PANTHER" id="PTHR32332">
    <property type="entry name" value="2-NITROPROPANE DIOXYGENASE"/>
    <property type="match status" value="1"/>
</dbReference>
<dbReference type="InterPro" id="IPR009081">
    <property type="entry name" value="PP-bd_ACP"/>
</dbReference>
<feature type="domain" description="Carrier" evidence="4">
    <location>
        <begin position="557"/>
        <end position="634"/>
    </location>
</feature>
<dbReference type="Proteomes" id="UP000192917">
    <property type="component" value="Unassembled WGS sequence"/>
</dbReference>
<dbReference type="AlphaFoldDB" id="A0A1Y6BCI3"/>
<evidence type="ECO:0000256" key="2">
    <source>
        <dbReference type="ARBA" id="ARBA00022553"/>
    </source>
</evidence>
<dbReference type="EMBL" id="FWZX01000003">
    <property type="protein sequence ID" value="SMF04001.1"/>
    <property type="molecule type" value="Genomic_DNA"/>
</dbReference>
<feature type="region of interest" description="Disordered" evidence="3">
    <location>
        <begin position="516"/>
        <end position="557"/>
    </location>
</feature>
<evidence type="ECO:0000313" key="5">
    <source>
        <dbReference type="EMBL" id="SMF04001.1"/>
    </source>
</evidence>
<accession>A0A1Y6BCI3</accession>
<gene>
    <name evidence="5" type="ORF">SAMN05428998_103176</name>
</gene>
<dbReference type="PROSITE" id="PS50075">
    <property type="entry name" value="CARRIER"/>
    <property type="match status" value="1"/>
</dbReference>
<feature type="compositionally biased region" description="Low complexity" evidence="3">
    <location>
        <begin position="523"/>
        <end position="546"/>
    </location>
</feature>
<evidence type="ECO:0000313" key="6">
    <source>
        <dbReference type="Proteomes" id="UP000192917"/>
    </source>
</evidence>